<dbReference type="Gene3D" id="3.90.70.10">
    <property type="entry name" value="Cysteine proteinases"/>
    <property type="match status" value="1"/>
</dbReference>
<evidence type="ECO:0000313" key="4">
    <source>
        <dbReference type="Proteomes" id="UP000013085"/>
    </source>
</evidence>
<sequence>MKRKMKKQKFKNRNGRKLHKTTPGRKSGRLLFQYITLGGILLSAAVLLISLSAYFLPRIPELEKEIMDAVPPLSQAGNPETASQEETDVAHTTGADPVPMEPESIPFLVSSNEPGDISDLTVGDSSEEDTSVYLVMLDTSMGPMLYYNQGDARWASYLYGGEDPMGTYGCGPTAVSMLINSFSPGSLGVTPVNLADWAFANGEYAPKGGSYHSLIPNALSGFGLQVESIRDYSRENAADLLATKHILVALMGKGSLTENGHFILITKLLDNGNVHIADPNSYENSTKEWNLEQLLSELKDSHDHGAPLWAVSLPAQGCERRYPPSTGSLPEA</sequence>
<name>A0A0E2HE83_9FIRM</name>
<dbReference type="EMBL" id="AGYR01000007">
    <property type="protein sequence ID" value="ENZ18767.1"/>
    <property type="molecule type" value="Genomic_DNA"/>
</dbReference>
<dbReference type="Pfam" id="PF13529">
    <property type="entry name" value="Peptidase_C39_2"/>
    <property type="match status" value="1"/>
</dbReference>
<dbReference type="PATRIC" id="fig|999408.3.peg.1160"/>
<proteinExistence type="predicted"/>
<evidence type="ECO:0000259" key="2">
    <source>
        <dbReference type="Pfam" id="PF13529"/>
    </source>
</evidence>
<dbReference type="Proteomes" id="UP000013085">
    <property type="component" value="Unassembled WGS sequence"/>
</dbReference>
<organism evidence="3 4">
    <name type="scientific">[Clostridium] clostridioforme 90A8</name>
    <dbReference type="NCBI Taxonomy" id="999408"/>
    <lineage>
        <taxon>Bacteria</taxon>
        <taxon>Bacillati</taxon>
        <taxon>Bacillota</taxon>
        <taxon>Clostridia</taxon>
        <taxon>Lachnospirales</taxon>
        <taxon>Lachnospiraceae</taxon>
        <taxon>Enterocloster</taxon>
    </lineage>
</organism>
<gene>
    <name evidence="3" type="ORF">HMPREF1090_01084</name>
</gene>
<evidence type="ECO:0000256" key="1">
    <source>
        <dbReference type="SAM" id="MobiDB-lite"/>
    </source>
</evidence>
<dbReference type="HOGENOM" id="CLU_843794_0_0_9"/>
<feature type="domain" description="Peptidase C39-like" evidence="2">
    <location>
        <begin position="146"/>
        <end position="280"/>
    </location>
</feature>
<accession>A0A0E2HE83</accession>
<dbReference type="AlphaFoldDB" id="A0A0E2HE83"/>
<reference evidence="3 4" key="1">
    <citation type="submission" date="2013-01" db="EMBL/GenBank/DDBJ databases">
        <title>The Genome Sequence of Clostridium clostridioforme 90A8.</title>
        <authorList>
            <consortium name="The Broad Institute Genome Sequencing Platform"/>
            <person name="Earl A."/>
            <person name="Ward D."/>
            <person name="Feldgarden M."/>
            <person name="Gevers D."/>
            <person name="Courvalin P."/>
            <person name="Lambert T."/>
            <person name="Walker B."/>
            <person name="Young S.K."/>
            <person name="Zeng Q."/>
            <person name="Gargeya S."/>
            <person name="Fitzgerald M."/>
            <person name="Haas B."/>
            <person name="Abouelleil A."/>
            <person name="Alvarado L."/>
            <person name="Arachchi H.M."/>
            <person name="Berlin A.M."/>
            <person name="Chapman S.B."/>
            <person name="Dewar J."/>
            <person name="Goldberg J."/>
            <person name="Griggs A."/>
            <person name="Gujja S."/>
            <person name="Hansen M."/>
            <person name="Howarth C."/>
            <person name="Imamovic A."/>
            <person name="Larimer J."/>
            <person name="McCowan C."/>
            <person name="Murphy C."/>
            <person name="Neiman D."/>
            <person name="Pearson M."/>
            <person name="Priest M."/>
            <person name="Roberts A."/>
            <person name="Saif S."/>
            <person name="Shea T."/>
            <person name="Sisk P."/>
            <person name="Sykes S."/>
            <person name="Wortman J."/>
            <person name="Nusbaum C."/>
            <person name="Birren B."/>
        </authorList>
    </citation>
    <scope>NUCLEOTIDE SEQUENCE [LARGE SCALE GENOMIC DNA]</scope>
    <source>
        <strain evidence="3 4">90A8</strain>
    </source>
</reference>
<feature type="region of interest" description="Disordered" evidence="1">
    <location>
        <begin position="1"/>
        <end position="24"/>
    </location>
</feature>
<evidence type="ECO:0000313" key="3">
    <source>
        <dbReference type="EMBL" id="ENZ18767.1"/>
    </source>
</evidence>
<dbReference type="InterPro" id="IPR039564">
    <property type="entry name" value="Peptidase_C39-like"/>
</dbReference>
<protein>
    <recommendedName>
        <fullName evidence="2">Peptidase C39-like domain-containing protein</fullName>
    </recommendedName>
</protein>
<comment type="caution">
    <text evidence="3">The sequence shown here is derived from an EMBL/GenBank/DDBJ whole genome shotgun (WGS) entry which is preliminary data.</text>
</comment>